<sequence length="648" mass="75023">MKLAGSDNDNSEVSLIDAVLEVLTSYLKLDFYTGITIWLNLTYLQNHQFPLDHVQRWISVILPYFDNDDIMIKKSCLFAFKSILYELHFDIFFNSKDIELRDEIFKILIIPFKKTCNIKELEQIYVQLLTNFYEFLNIKNLKCYDNKELEKINEDNDNMDSDRSDHSDQNVDTEKEDKDKLYLNLPIFEPLKYNIKEKCDDIILPFIENIIKGEVSKGSHFNIFEPSELIEYIHPQPHYPKNGLINLLPLTKLENVFEIFNYFVRTTTNEETIKDMFTVLIETFNNPGIEKDPRFRKCFQLLCDFVQEKKLLLDFIQDRFVEISGEFELNELFENDKDNKNDNSIVCNMSNIVYGPLSSEIRTNFKNDFFKLVKKRRITLYFELIKTGSKTTLLSPVLLHEPFTKDQYKLDRDAIRLGLKTVPISMFIQFLVLKKDNISLIDELEPEDWHIGNIKFLGESLVTLKSKVSIMYKDRADTMRKKIDKLFDELLLKLKTAALKSFNNGNGENINNNNDYKKFIYFSSFGHSKYNSGANGNRDSSGNLIYLGSDKSICSTESFETDSSKSSSSLASTGSKKKSKKNEKSSASSKNKSLKNENKNGKVKIECDSSADTQKIENSSKESDESSINLNSDANISSVTAHSQEDYR</sequence>
<accession>A0ACB5TXW5</accession>
<proteinExistence type="predicted"/>
<dbReference type="EMBL" id="BSXV01003051">
    <property type="protein sequence ID" value="GME97432.1"/>
    <property type="molecule type" value="Genomic_DNA"/>
</dbReference>
<reference evidence="1" key="1">
    <citation type="submission" date="2023-04" db="EMBL/GenBank/DDBJ databases">
        <title>Candida boidinii NBRC 1967.</title>
        <authorList>
            <person name="Ichikawa N."/>
            <person name="Sato H."/>
            <person name="Tonouchi N."/>
        </authorList>
    </citation>
    <scope>NUCLEOTIDE SEQUENCE</scope>
    <source>
        <strain evidence="1">NBRC 1967</strain>
    </source>
</reference>
<keyword evidence="2" id="KW-1185">Reference proteome</keyword>
<name>A0ACB5TXW5_CANBO</name>
<dbReference type="Proteomes" id="UP001165101">
    <property type="component" value="Unassembled WGS sequence"/>
</dbReference>
<evidence type="ECO:0000313" key="1">
    <source>
        <dbReference type="EMBL" id="GME97432.1"/>
    </source>
</evidence>
<protein>
    <submittedName>
        <fullName evidence="1">Unnamed protein product</fullName>
    </submittedName>
</protein>
<gene>
    <name evidence="1" type="ORF">Cboi01_000460900</name>
</gene>
<organism evidence="1 2">
    <name type="scientific">Candida boidinii</name>
    <name type="common">Yeast</name>
    <dbReference type="NCBI Taxonomy" id="5477"/>
    <lineage>
        <taxon>Eukaryota</taxon>
        <taxon>Fungi</taxon>
        <taxon>Dikarya</taxon>
        <taxon>Ascomycota</taxon>
        <taxon>Saccharomycotina</taxon>
        <taxon>Pichiomycetes</taxon>
        <taxon>Pichiales</taxon>
        <taxon>Pichiaceae</taxon>
        <taxon>Ogataea</taxon>
        <taxon>Ogataea/Candida clade</taxon>
    </lineage>
</organism>
<comment type="caution">
    <text evidence="1">The sequence shown here is derived from an EMBL/GenBank/DDBJ whole genome shotgun (WGS) entry which is preliminary data.</text>
</comment>
<evidence type="ECO:0000313" key="2">
    <source>
        <dbReference type="Proteomes" id="UP001165101"/>
    </source>
</evidence>